<keyword evidence="7" id="KW-1185">Reference proteome</keyword>
<dbReference type="STRING" id="142588.SAMN04488559_13113"/>
<evidence type="ECO:0000313" key="6">
    <source>
        <dbReference type="EMBL" id="SES08970.1"/>
    </source>
</evidence>
<gene>
    <name evidence="6" type="ORF">SAMN04488559_13113</name>
</gene>
<dbReference type="RefSeq" id="WP_092654239.1">
    <property type="nucleotide sequence ID" value="NZ_FOHA01000031.1"/>
</dbReference>
<comment type="similarity">
    <text evidence="2">Belongs to the DadA oxidoreductase family.</text>
</comment>
<organism evidence="6 7">
    <name type="scientific">Isobaculum melis</name>
    <dbReference type="NCBI Taxonomy" id="142588"/>
    <lineage>
        <taxon>Bacteria</taxon>
        <taxon>Bacillati</taxon>
        <taxon>Bacillota</taxon>
        <taxon>Bacilli</taxon>
        <taxon>Lactobacillales</taxon>
        <taxon>Carnobacteriaceae</taxon>
        <taxon>Isobaculum</taxon>
    </lineage>
</organism>
<dbReference type="PANTHER" id="PTHR13847:SF286">
    <property type="entry name" value="D-AMINO ACID DEHYDROGENASE"/>
    <property type="match status" value="1"/>
</dbReference>
<evidence type="ECO:0000256" key="3">
    <source>
        <dbReference type="ARBA" id="ARBA00022630"/>
    </source>
</evidence>
<dbReference type="SUPFAM" id="SSF51971">
    <property type="entry name" value="Nucleotide-binding domain"/>
    <property type="match status" value="1"/>
</dbReference>
<evidence type="ECO:0000259" key="5">
    <source>
        <dbReference type="Pfam" id="PF01266"/>
    </source>
</evidence>
<sequence>MAKKKKMIIVGGGIVGMTAAYLLAKAAQEVIVIDAAEKGQATQAAAGIICPWLSKRRNKVWYTLAKNGARYYTELIPMLEKDTGLDTSYRQNGAILLRDSVEKIELLSLLAEERRLEAPEIGEITPLSAAELETKAPFLNQDYHGLFVSGGARIEGLTLLQSLRAGAAQFGATFVEGKAIFNEQKKIEVAGEVYDGDVLLLANGAWMKELLVPLNLEADVIAQKGQLLVLQLANLETDEWPVVLPPSTKNIVPFDDGKVIIGATHEKGKGFDLVVTEEAIQEIQADIAPFSTMLAEATIEQVTVGTRPYTSDFSPMIGSLPTAPHIFLANGLGASGLTVGPYAGKLLADLALENPIEIDLTAYQPKDKIK</sequence>
<dbReference type="InterPro" id="IPR006076">
    <property type="entry name" value="FAD-dep_OxRdtase"/>
</dbReference>
<name>A0A1H9UHE7_9LACT</name>
<dbReference type="GO" id="GO:0005737">
    <property type="term" value="C:cytoplasm"/>
    <property type="evidence" value="ECO:0007669"/>
    <property type="project" value="TreeGrafter"/>
</dbReference>
<feature type="domain" description="FAD dependent oxidoreductase" evidence="5">
    <location>
        <begin position="7"/>
        <end position="350"/>
    </location>
</feature>
<evidence type="ECO:0000256" key="1">
    <source>
        <dbReference type="ARBA" id="ARBA00001974"/>
    </source>
</evidence>
<protein>
    <submittedName>
        <fullName evidence="6">Glycine oxidase</fullName>
    </submittedName>
</protein>
<dbReference type="GO" id="GO:0016491">
    <property type="term" value="F:oxidoreductase activity"/>
    <property type="evidence" value="ECO:0007669"/>
    <property type="project" value="UniProtKB-KW"/>
</dbReference>
<evidence type="ECO:0000256" key="4">
    <source>
        <dbReference type="ARBA" id="ARBA00023002"/>
    </source>
</evidence>
<keyword evidence="3" id="KW-0285">Flavoprotein</keyword>
<evidence type="ECO:0000256" key="2">
    <source>
        <dbReference type="ARBA" id="ARBA00009410"/>
    </source>
</evidence>
<comment type="cofactor">
    <cofactor evidence="1">
        <name>FAD</name>
        <dbReference type="ChEBI" id="CHEBI:57692"/>
    </cofactor>
</comment>
<evidence type="ECO:0000313" key="7">
    <source>
        <dbReference type="Proteomes" id="UP000198948"/>
    </source>
</evidence>
<dbReference type="AlphaFoldDB" id="A0A1H9UHE7"/>
<dbReference type="OrthoDB" id="9805337at2"/>
<proteinExistence type="inferred from homology"/>
<dbReference type="Proteomes" id="UP000198948">
    <property type="component" value="Unassembled WGS sequence"/>
</dbReference>
<accession>A0A1H9UHE7</accession>
<dbReference type="PANTHER" id="PTHR13847">
    <property type="entry name" value="SARCOSINE DEHYDROGENASE-RELATED"/>
    <property type="match status" value="1"/>
</dbReference>
<dbReference type="SUPFAM" id="SSF54373">
    <property type="entry name" value="FAD-linked reductases, C-terminal domain"/>
    <property type="match status" value="1"/>
</dbReference>
<dbReference type="Gene3D" id="3.50.50.60">
    <property type="entry name" value="FAD/NAD(P)-binding domain"/>
    <property type="match status" value="1"/>
</dbReference>
<reference evidence="6 7" key="1">
    <citation type="submission" date="2016-10" db="EMBL/GenBank/DDBJ databases">
        <authorList>
            <person name="de Groot N.N."/>
        </authorList>
    </citation>
    <scope>NUCLEOTIDE SEQUENCE [LARGE SCALE GENOMIC DNA]</scope>
    <source>
        <strain evidence="6 7">DSM 13760</strain>
    </source>
</reference>
<dbReference type="Pfam" id="PF01266">
    <property type="entry name" value="DAO"/>
    <property type="match status" value="1"/>
</dbReference>
<dbReference type="InterPro" id="IPR036188">
    <property type="entry name" value="FAD/NAD-bd_sf"/>
</dbReference>
<dbReference type="Gene3D" id="3.30.9.10">
    <property type="entry name" value="D-Amino Acid Oxidase, subunit A, domain 2"/>
    <property type="match status" value="1"/>
</dbReference>
<keyword evidence="4" id="KW-0560">Oxidoreductase</keyword>
<dbReference type="EMBL" id="FOHA01000031">
    <property type="protein sequence ID" value="SES08970.1"/>
    <property type="molecule type" value="Genomic_DNA"/>
</dbReference>